<comment type="caution">
    <text evidence="2">The sequence shown here is derived from an EMBL/GenBank/DDBJ whole genome shotgun (WGS) entry which is preliminary data.</text>
</comment>
<evidence type="ECO:0000313" key="2">
    <source>
        <dbReference type="EMBL" id="KAK9822018.1"/>
    </source>
</evidence>
<evidence type="ECO:0000256" key="1">
    <source>
        <dbReference type="SAM" id="MobiDB-lite"/>
    </source>
</evidence>
<accession>A0AAW1QKS2</accession>
<dbReference type="Proteomes" id="UP001438707">
    <property type="component" value="Unassembled WGS sequence"/>
</dbReference>
<feature type="region of interest" description="Disordered" evidence="1">
    <location>
        <begin position="114"/>
        <end position="137"/>
    </location>
</feature>
<dbReference type="AlphaFoldDB" id="A0AAW1QKS2"/>
<name>A0AAW1QKS2_9CHLO</name>
<protein>
    <submittedName>
        <fullName evidence="2">Uncharacterized protein</fullName>
    </submittedName>
</protein>
<proteinExistence type="predicted"/>
<reference evidence="2 3" key="1">
    <citation type="journal article" date="2024" name="Nat. Commun.">
        <title>Phylogenomics reveals the evolutionary origins of lichenization in chlorophyte algae.</title>
        <authorList>
            <person name="Puginier C."/>
            <person name="Libourel C."/>
            <person name="Otte J."/>
            <person name="Skaloud P."/>
            <person name="Haon M."/>
            <person name="Grisel S."/>
            <person name="Petersen M."/>
            <person name="Berrin J.G."/>
            <person name="Delaux P.M."/>
            <person name="Dal Grande F."/>
            <person name="Keller J."/>
        </authorList>
    </citation>
    <scope>NUCLEOTIDE SEQUENCE [LARGE SCALE GENOMIC DNA]</scope>
    <source>
        <strain evidence="2 3">SAG 2145</strain>
    </source>
</reference>
<feature type="region of interest" description="Disordered" evidence="1">
    <location>
        <begin position="64"/>
        <end position="87"/>
    </location>
</feature>
<dbReference type="EMBL" id="JALJOS010000034">
    <property type="protein sequence ID" value="KAK9822018.1"/>
    <property type="molecule type" value="Genomic_DNA"/>
</dbReference>
<organism evidence="2 3">
    <name type="scientific">Apatococcus lobatus</name>
    <dbReference type="NCBI Taxonomy" id="904363"/>
    <lineage>
        <taxon>Eukaryota</taxon>
        <taxon>Viridiplantae</taxon>
        <taxon>Chlorophyta</taxon>
        <taxon>core chlorophytes</taxon>
        <taxon>Trebouxiophyceae</taxon>
        <taxon>Chlorellales</taxon>
        <taxon>Chlorellaceae</taxon>
        <taxon>Apatococcus</taxon>
    </lineage>
</organism>
<keyword evidence="3" id="KW-1185">Reference proteome</keyword>
<sequence>MNQAINLHSAIVKTLHHTPGGSVTNRGPQDLAIDGGGIAARFWESGSSEMASLHLLAASAEVGEDEGTRAMRGPGAGQEGQRRAARGWARMGRGWKDLPVEDRHNLGGEATRNRAAAHGSSNMRRVQASGRSDVDGSRHGRWVAMLVHQSK</sequence>
<evidence type="ECO:0000313" key="3">
    <source>
        <dbReference type="Proteomes" id="UP001438707"/>
    </source>
</evidence>
<gene>
    <name evidence="2" type="ORF">WJX74_000887</name>
</gene>